<keyword evidence="2" id="KW-1185">Reference proteome</keyword>
<dbReference type="AlphaFoldDB" id="A0AAD1TIL7"/>
<name>A0AAD1TIL7_PELCU</name>
<evidence type="ECO:0000313" key="2">
    <source>
        <dbReference type="Proteomes" id="UP001295444"/>
    </source>
</evidence>
<accession>A0AAD1TIL7</accession>
<organism evidence="1 2">
    <name type="scientific">Pelobates cultripes</name>
    <name type="common">Western spadefoot toad</name>
    <dbReference type="NCBI Taxonomy" id="61616"/>
    <lineage>
        <taxon>Eukaryota</taxon>
        <taxon>Metazoa</taxon>
        <taxon>Chordata</taxon>
        <taxon>Craniata</taxon>
        <taxon>Vertebrata</taxon>
        <taxon>Euteleostomi</taxon>
        <taxon>Amphibia</taxon>
        <taxon>Batrachia</taxon>
        <taxon>Anura</taxon>
        <taxon>Pelobatoidea</taxon>
        <taxon>Pelobatidae</taxon>
        <taxon>Pelobates</taxon>
    </lineage>
</organism>
<feature type="non-terminal residue" evidence="1">
    <location>
        <position position="1"/>
    </location>
</feature>
<gene>
    <name evidence="1" type="ORF">PECUL_23A032152</name>
</gene>
<feature type="non-terminal residue" evidence="1">
    <location>
        <position position="86"/>
    </location>
</feature>
<reference evidence="1" key="1">
    <citation type="submission" date="2022-03" db="EMBL/GenBank/DDBJ databases">
        <authorList>
            <person name="Alioto T."/>
            <person name="Alioto T."/>
            <person name="Gomez Garrido J."/>
        </authorList>
    </citation>
    <scope>NUCLEOTIDE SEQUENCE</scope>
</reference>
<dbReference type="EMBL" id="OW240924">
    <property type="protein sequence ID" value="CAH2327270.1"/>
    <property type="molecule type" value="Genomic_DNA"/>
</dbReference>
<evidence type="ECO:0000313" key="1">
    <source>
        <dbReference type="EMBL" id="CAH2327270.1"/>
    </source>
</evidence>
<sequence length="86" mass="9519">FVNPFENVQESKIKVHTITLSHSPTVLSCPSASIKPWRSVCIILPVAAAPQSASSEPRFTARKLRVIVPAFQDGSRCMRRPVCRSE</sequence>
<dbReference type="Proteomes" id="UP001295444">
    <property type="component" value="Chromosome 13"/>
</dbReference>
<protein>
    <submittedName>
        <fullName evidence="1">Uncharacterized protein</fullName>
    </submittedName>
</protein>
<proteinExistence type="predicted"/>